<dbReference type="EC" id="2.1.1.216" evidence="7 9"/>
<feature type="region of interest" description="Disordered" evidence="10">
    <location>
        <begin position="490"/>
        <end position="542"/>
    </location>
</feature>
<reference evidence="11" key="1">
    <citation type="submission" date="2022-07" db="EMBL/GenBank/DDBJ databases">
        <title>Phylogenomic reconstructions and comparative analyses of Kickxellomycotina fungi.</title>
        <authorList>
            <person name="Reynolds N.K."/>
            <person name="Stajich J.E."/>
            <person name="Barry K."/>
            <person name="Grigoriev I.V."/>
            <person name="Crous P."/>
            <person name="Smith M.E."/>
        </authorList>
    </citation>
    <scope>NUCLEOTIDE SEQUENCE</scope>
    <source>
        <strain evidence="11">NRRL 1565</strain>
    </source>
</reference>
<evidence type="ECO:0000256" key="9">
    <source>
        <dbReference type="PROSITE-ProRule" id="PRU00958"/>
    </source>
</evidence>
<dbReference type="NCBIfam" id="TIGR00308">
    <property type="entry name" value="TRM1"/>
    <property type="match status" value="1"/>
</dbReference>
<dbReference type="PROSITE" id="PS51626">
    <property type="entry name" value="SAM_MT_TRM1"/>
    <property type="match status" value="1"/>
</dbReference>
<keyword evidence="6 9" id="KW-0694">RNA-binding</keyword>
<comment type="similarity">
    <text evidence="9">Belongs to the class I-like SAM-binding methyltransferase superfamily. Trm1 family.</text>
</comment>
<gene>
    <name evidence="11" type="primary">TRM1</name>
    <name evidence="11" type="ORF">H4R20_001154</name>
</gene>
<evidence type="ECO:0000256" key="4">
    <source>
        <dbReference type="ARBA" id="ARBA00022691"/>
    </source>
</evidence>
<dbReference type="GO" id="GO:0005634">
    <property type="term" value="C:nucleus"/>
    <property type="evidence" value="ECO:0007669"/>
    <property type="project" value="TreeGrafter"/>
</dbReference>
<keyword evidence="5 9" id="KW-0819">tRNA processing</keyword>
<comment type="caution">
    <text evidence="11">The sequence shown here is derived from an EMBL/GenBank/DDBJ whole genome shotgun (WGS) entry which is preliminary data.</text>
</comment>
<feature type="compositionally biased region" description="Polar residues" evidence="10">
    <location>
        <begin position="533"/>
        <end position="542"/>
    </location>
</feature>
<evidence type="ECO:0000313" key="11">
    <source>
        <dbReference type="EMBL" id="KAJ2807753.1"/>
    </source>
</evidence>
<evidence type="ECO:0000256" key="10">
    <source>
        <dbReference type="SAM" id="MobiDB-lite"/>
    </source>
</evidence>
<accession>A0A9W8LUT1</accession>
<dbReference type="FunFam" id="3.40.50.150:FF:000051">
    <property type="entry name" value="tRNA (guanine(26)-N(2))-dimethyltransferase"/>
    <property type="match status" value="1"/>
</dbReference>
<evidence type="ECO:0000256" key="5">
    <source>
        <dbReference type="ARBA" id="ARBA00022694"/>
    </source>
</evidence>
<organism evidence="11 12">
    <name type="scientific">Coemansia guatemalensis</name>
    <dbReference type="NCBI Taxonomy" id="2761395"/>
    <lineage>
        <taxon>Eukaryota</taxon>
        <taxon>Fungi</taxon>
        <taxon>Fungi incertae sedis</taxon>
        <taxon>Zoopagomycota</taxon>
        <taxon>Kickxellomycotina</taxon>
        <taxon>Kickxellomycetes</taxon>
        <taxon>Kickxellales</taxon>
        <taxon>Kickxellaceae</taxon>
        <taxon>Coemansia</taxon>
    </lineage>
</organism>
<dbReference type="InterPro" id="IPR029063">
    <property type="entry name" value="SAM-dependent_MTases_sf"/>
</dbReference>
<evidence type="ECO:0000256" key="1">
    <source>
        <dbReference type="ARBA" id="ARBA00022555"/>
    </source>
</evidence>
<dbReference type="AlphaFoldDB" id="A0A9W8LUT1"/>
<dbReference type="InterPro" id="IPR002905">
    <property type="entry name" value="Trm1"/>
</dbReference>
<evidence type="ECO:0000256" key="3">
    <source>
        <dbReference type="ARBA" id="ARBA00022679"/>
    </source>
</evidence>
<evidence type="ECO:0000256" key="8">
    <source>
        <dbReference type="ARBA" id="ARBA00051897"/>
    </source>
</evidence>
<keyword evidence="3 9" id="KW-0808">Transferase</keyword>
<evidence type="ECO:0000313" key="12">
    <source>
        <dbReference type="Proteomes" id="UP001140094"/>
    </source>
</evidence>
<dbReference type="SUPFAM" id="SSF53335">
    <property type="entry name" value="S-adenosyl-L-methionine-dependent methyltransferases"/>
    <property type="match status" value="1"/>
</dbReference>
<comment type="catalytic activity">
    <reaction evidence="8 9">
        <text>guanosine(26) in tRNA + 2 S-adenosyl-L-methionine = N(2)-dimethylguanosine(26) in tRNA + 2 S-adenosyl-L-homocysteine + 2 H(+)</text>
        <dbReference type="Rhea" id="RHEA:43140"/>
        <dbReference type="Rhea" id="RHEA-COMP:10359"/>
        <dbReference type="Rhea" id="RHEA-COMP:10360"/>
        <dbReference type="ChEBI" id="CHEBI:15378"/>
        <dbReference type="ChEBI" id="CHEBI:57856"/>
        <dbReference type="ChEBI" id="CHEBI:59789"/>
        <dbReference type="ChEBI" id="CHEBI:74269"/>
        <dbReference type="ChEBI" id="CHEBI:74513"/>
        <dbReference type="EC" id="2.1.1.216"/>
    </reaction>
</comment>
<dbReference type="FunFam" id="3.30.56.70:FF:000001">
    <property type="entry name" value="tRNA (guanine(26)-N(2))-dimethyltransferase"/>
    <property type="match status" value="1"/>
</dbReference>
<keyword evidence="2 9" id="KW-0489">Methyltransferase</keyword>
<feature type="compositionally biased region" description="Basic and acidic residues" evidence="10">
    <location>
        <begin position="494"/>
        <end position="506"/>
    </location>
</feature>
<sequence length="542" mass="59550">MEPELATGDAPAYRIEDFQQITEGQATILFPKNNEVFYNPVQQFNRDMSIAAIKTWRDITMAARMERFNKSTNPAKVAPPTTFAVLEALAASGLRSVRYAKEIEGIDHIVANDLLADAVESIRRNAHYNGVSPQLLRPNQGDAISVMYAQRDKKRFGVVDLDPYGTAAPFIDAAIHAAEKNALLCVTCTDLAVLASNNNSETCFAKYGGSPLKAEFCHELALRLVIHSLQQAANRQRRYIEPLLSCSIDFYVRIFVRVHDSPLLTKSVASKTGPVYHCRYCGSFAAQPLGTMQPGKGSNFRYQIADAPVVDRQCATCGSRQEIGGPCWLGPLHNREFVQRMYTAVSAGGTAMYGTQPRMKGMLKVILEELNDVPFHYTLTQLCSAVRTPCPPLVKVNSALLNAGYRVSGSHTSQCSIKTDAPTQVVWDIMRALVREAGRSPKIEAGSPADRILAQEPATEVSFDLHKNANPESRRIKLVRYQVNPEKFWGPKARHTEAPKSKRKDQTAAADAANAESDAADANSSGSKKPKTSQDNGMDQTI</sequence>
<dbReference type="GO" id="GO:0002940">
    <property type="term" value="P:tRNA N2-guanine methylation"/>
    <property type="evidence" value="ECO:0007669"/>
    <property type="project" value="TreeGrafter"/>
</dbReference>
<dbReference type="Gene3D" id="3.30.56.70">
    <property type="entry name" value="N2,N2-dimethylguanosine tRNA methyltransferase, C-terminal domain"/>
    <property type="match status" value="1"/>
</dbReference>
<evidence type="ECO:0000256" key="6">
    <source>
        <dbReference type="ARBA" id="ARBA00022884"/>
    </source>
</evidence>
<keyword evidence="1 9" id="KW-0820">tRNA-binding</keyword>
<dbReference type="InterPro" id="IPR042296">
    <property type="entry name" value="tRNA_met_Trm1_C"/>
</dbReference>
<feature type="compositionally biased region" description="Low complexity" evidence="10">
    <location>
        <begin position="508"/>
        <end position="525"/>
    </location>
</feature>
<dbReference type="PANTHER" id="PTHR10631">
    <property type="entry name" value="N 2 ,N 2 -DIMETHYLGUANOSINE TRNA METHYLTRANSFERASE"/>
    <property type="match status" value="1"/>
</dbReference>
<protein>
    <recommendedName>
        <fullName evidence="7 9">tRNA (guanine(26)-N(2))-dimethyltransferase</fullName>
        <ecNumber evidence="7 9">2.1.1.216</ecNumber>
    </recommendedName>
</protein>
<proteinExistence type="inferred from homology"/>
<evidence type="ECO:0000256" key="2">
    <source>
        <dbReference type="ARBA" id="ARBA00022603"/>
    </source>
</evidence>
<dbReference type="Proteomes" id="UP001140094">
    <property type="component" value="Unassembled WGS sequence"/>
</dbReference>
<dbReference type="Gene3D" id="3.40.50.150">
    <property type="entry name" value="Vaccinia Virus protein VP39"/>
    <property type="match status" value="1"/>
</dbReference>
<dbReference type="PANTHER" id="PTHR10631:SF3">
    <property type="entry name" value="TRNA (GUANINE(26)-N(2))-DIMETHYLTRANSFERASE"/>
    <property type="match status" value="1"/>
</dbReference>
<dbReference type="Pfam" id="PF02005">
    <property type="entry name" value="TRM"/>
    <property type="match status" value="1"/>
</dbReference>
<dbReference type="EMBL" id="JANBUO010000088">
    <property type="protein sequence ID" value="KAJ2807753.1"/>
    <property type="molecule type" value="Genomic_DNA"/>
</dbReference>
<keyword evidence="12" id="KW-1185">Reference proteome</keyword>
<evidence type="ECO:0000256" key="7">
    <source>
        <dbReference type="ARBA" id="ARBA00039099"/>
    </source>
</evidence>
<keyword evidence="4 9" id="KW-0949">S-adenosyl-L-methionine</keyword>
<dbReference type="GO" id="GO:0000049">
    <property type="term" value="F:tRNA binding"/>
    <property type="evidence" value="ECO:0007669"/>
    <property type="project" value="UniProtKB-UniRule"/>
</dbReference>
<name>A0A9W8LUT1_9FUNG</name>
<dbReference type="GO" id="GO:0160104">
    <property type="term" value="F:tRNA (guanine(26)-N2)-dimethyltransferase activity"/>
    <property type="evidence" value="ECO:0007669"/>
    <property type="project" value="UniProtKB-UniRule"/>
</dbReference>
<dbReference type="OrthoDB" id="6349953at2759"/>